<comment type="caution">
    <text evidence="14">The sequence shown here is derived from an EMBL/GenBank/DDBJ whole genome shotgun (WGS) entry which is preliminary data.</text>
</comment>
<dbReference type="InterPro" id="IPR014718">
    <property type="entry name" value="GH-type_carb-bd"/>
</dbReference>
<keyword evidence="9 11" id="KW-0413">Isomerase</keyword>
<reference evidence="14" key="1">
    <citation type="journal article" date="2014" name="Int. J. Syst. Evol. Microbiol.">
        <title>Complete genome sequence of Corynebacterium casei LMG S-19264T (=DSM 44701T), isolated from a smear-ripened cheese.</title>
        <authorList>
            <consortium name="US DOE Joint Genome Institute (JGI-PGF)"/>
            <person name="Walter F."/>
            <person name="Albersmeier A."/>
            <person name="Kalinowski J."/>
            <person name="Ruckert C."/>
        </authorList>
    </citation>
    <scope>NUCLEOTIDE SEQUENCE</scope>
    <source>
        <strain evidence="14">KCTC 12368</strain>
    </source>
</reference>
<dbReference type="PANTHER" id="PTHR10091">
    <property type="entry name" value="ALDOSE-1-EPIMERASE"/>
    <property type="match status" value="1"/>
</dbReference>
<evidence type="ECO:0000313" key="15">
    <source>
        <dbReference type="Proteomes" id="UP000619457"/>
    </source>
</evidence>
<dbReference type="CDD" id="cd09019">
    <property type="entry name" value="galactose_mutarotase_like"/>
    <property type="match status" value="1"/>
</dbReference>
<feature type="binding site" evidence="13">
    <location>
        <begin position="182"/>
        <end position="184"/>
    </location>
    <ligand>
        <name>beta-D-galactose</name>
        <dbReference type="ChEBI" id="CHEBI:27667"/>
    </ligand>
</feature>
<evidence type="ECO:0000256" key="11">
    <source>
        <dbReference type="PIRNR" id="PIRNR005096"/>
    </source>
</evidence>
<dbReference type="Proteomes" id="UP000619457">
    <property type="component" value="Unassembled WGS sequence"/>
</dbReference>
<keyword evidence="10 11" id="KW-0119">Carbohydrate metabolism</keyword>
<evidence type="ECO:0000256" key="7">
    <source>
        <dbReference type="ARBA" id="ARBA00014165"/>
    </source>
</evidence>
<dbReference type="InterPro" id="IPR011013">
    <property type="entry name" value="Gal_mutarotase_sf_dom"/>
</dbReference>
<dbReference type="PANTHER" id="PTHR10091:SF0">
    <property type="entry name" value="GALACTOSE MUTAROTASE"/>
    <property type="match status" value="1"/>
</dbReference>
<evidence type="ECO:0000256" key="4">
    <source>
        <dbReference type="ARBA" id="ARBA00006206"/>
    </source>
</evidence>
<dbReference type="RefSeq" id="WP_018475178.1">
    <property type="nucleotide sequence ID" value="NZ_BMWX01000001.1"/>
</dbReference>
<organism evidence="14 15">
    <name type="scientific">Echinicola pacifica</name>
    <dbReference type="NCBI Taxonomy" id="346377"/>
    <lineage>
        <taxon>Bacteria</taxon>
        <taxon>Pseudomonadati</taxon>
        <taxon>Bacteroidota</taxon>
        <taxon>Cytophagia</taxon>
        <taxon>Cytophagales</taxon>
        <taxon>Cyclobacteriaceae</taxon>
        <taxon>Echinicola</taxon>
    </lineage>
</organism>
<reference evidence="14" key="2">
    <citation type="submission" date="2020-09" db="EMBL/GenBank/DDBJ databases">
        <authorList>
            <person name="Sun Q."/>
            <person name="Kim S."/>
        </authorList>
    </citation>
    <scope>NUCLEOTIDE SEQUENCE</scope>
    <source>
        <strain evidence="14">KCTC 12368</strain>
    </source>
</reference>
<comment type="similarity">
    <text evidence="4 11">Belongs to the aldose epimerase family.</text>
</comment>
<evidence type="ECO:0000256" key="13">
    <source>
        <dbReference type="PIRSR" id="PIRSR005096-3"/>
    </source>
</evidence>
<dbReference type="GO" id="GO:0006006">
    <property type="term" value="P:glucose metabolic process"/>
    <property type="evidence" value="ECO:0007669"/>
    <property type="project" value="TreeGrafter"/>
</dbReference>
<evidence type="ECO:0000313" key="14">
    <source>
        <dbReference type="EMBL" id="GGZ12471.1"/>
    </source>
</evidence>
<dbReference type="EMBL" id="BMWX01000001">
    <property type="protein sequence ID" value="GGZ12471.1"/>
    <property type="molecule type" value="Genomic_DNA"/>
</dbReference>
<keyword evidence="15" id="KW-1185">Reference proteome</keyword>
<comment type="cofactor">
    <cofactor evidence="2">
        <name>Ca(2+)</name>
        <dbReference type="ChEBI" id="CHEBI:29108"/>
    </cofactor>
</comment>
<dbReference type="InterPro" id="IPR047215">
    <property type="entry name" value="Galactose_mutarotase-like"/>
</dbReference>
<evidence type="ECO:0000256" key="3">
    <source>
        <dbReference type="ARBA" id="ARBA00005028"/>
    </source>
</evidence>
<dbReference type="InterPro" id="IPR018052">
    <property type="entry name" value="Ald1_epimerase_CS"/>
</dbReference>
<comment type="subunit">
    <text evidence="5">Monomer.</text>
</comment>
<dbReference type="Gene3D" id="2.70.98.10">
    <property type="match status" value="1"/>
</dbReference>
<comment type="catalytic activity">
    <reaction evidence="1 11">
        <text>alpha-D-glucose = beta-D-glucose</text>
        <dbReference type="Rhea" id="RHEA:10264"/>
        <dbReference type="ChEBI" id="CHEBI:15903"/>
        <dbReference type="ChEBI" id="CHEBI:17925"/>
        <dbReference type="EC" id="5.1.3.3"/>
    </reaction>
</comment>
<dbReference type="EC" id="5.1.3.3" evidence="6 11"/>
<dbReference type="SUPFAM" id="SSF74650">
    <property type="entry name" value="Galactose mutarotase-like"/>
    <property type="match status" value="1"/>
</dbReference>
<evidence type="ECO:0000256" key="6">
    <source>
        <dbReference type="ARBA" id="ARBA00013185"/>
    </source>
</evidence>
<sequence>MINSNKFGVFEGQEVFLYTLSNSAGMEVKIMNYGATITSVSIPGSEGSREELVCGFDSFEAYFSPAYTSNSPYFGGTVGRFASRLKDGKFSLQGKDYQLATNDGPNHLHGGLRGFDKRMWELKEQNSEKNQLTLSLFSPDGEEGFPGNLQVELSFTLGEDNDLSISYAAHTDQDSPISLTNHSYFNLSGFKEDLSNHKVQIATEQYLVPDESNVPVGPLAKSKALGFDLKEGVEMTRVFESLPDGFEHYFIFDQGEGLQTVAEISHPASSRRMVVRSTEPGMLFYTGMYTSDELKRENGDQFGKFRGLCCETHRYPNGPNIPSAPGAITPAGETYRSTTTFTFSF</sequence>
<evidence type="ECO:0000256" key="5">
    <source>
        <dbReference type="ARBA" id="ARBA00011245"/>
    </source>
</evidence>
<dbReference type="AlphaFoldDB" id="A0A918UIG5"/>
<feature type="active site" description="Proton donor" evidence="12">
    <location>
        <position position="182"/>
    </location>
</feature>
<dbReference type="InterPro" id="IPR015443">
    <property type="entry name" value="Aldose_1-epimerase"/>
</dbReference>
<dbReference type="InterPro" id="IPR008183">
    <property type="entry name" value="Aldose_1/G6P_1-epimerase"/>
</dbReference>
<accession>A0A918UIG5</accession>
<name>A0A918UIG5_9BACT</name>
<comment type="pathway">
    <text evidence="3 11">Carbohydrate metabolism; hexose metabolism.</text>
</comment>
<evidence type="ECO:0000256" key="10">
    <source>
        <dbReference type="ARBA" id="ARBA00023277"/>
    </source>
</evidence>
<proteinExistence type="inferred from homology"/>
<dbReference type="NCBIfam" id="NF008277">
    <property type="entry name" value="PRK11055.1"/>
    <property type="match status" value="1"/>
</dbReference>
<gene>
    <name evidence="14" type="primary">galM</name>
    <name evidence="14" type="ORF">GCM10007049_00200</name>
</gene>
<dbReference type="Pfam" id="PF01263">
    <property type="entry name" value="Aldose_epim"/>
    <property type="match status" value="1"/>
</dbReference>
<evidence type="ECO:0000256" key="2">
    <source>
        <dbReference type="ARBA" id="ARBA00001913"/>
    </source>
</evidence>
<protein>
    <recommendedName>
        <fullName evidence="7 11">Aldose 1-epimerase</fullName>
        <ecNumber evidence="6 11">5.1.3.3</ecNumber>
    </recommendedName>
</protein>
<feature type="active site" description="Proton acceptor" evidence="12">
    <location>
        <position position="311"/>
    </location>
</feature>
<dbReference type="GO" id="GO:0004034">
    <property type="term" value="F:aldose 1-epimerase activity"/>
    <property type="evidence" value="ECO:0007669"/>
    <property type="project" value="UniProtKB-EC"/>
</dbReference>
<dbReference type="PIRSF" id="PIRSF005096">
    <property type="entry name" value="GALM"/>
    <property type="match status" value="1"/>
</dbReference>
<evidence type="ECO:0000256" key="8">
    <source>
        <dbReference type="ARBA" id="ARBA00022837"/>
    </source>
</evidence>
<evidence type="ECO:0000256" key="12">
    <source>
        <dbReference type="PIRSR" id="PIRSR005096-1"/>
    </source>
</evidence>
<keyword evidence="8" id="KW-0106">Calcium</keyword>
<dbReference type="GO" id="GO:0033499">
    <property type="term" value="P:galactose catabolic process via UDP-galactose, Leloir pathway"/>
    <property type="evidence" value="ECO:0007669"/>
    <property type="project" value="TreeGrafter"/>
</dbReference>
<dbReference type="GO" id="GO:0030246">
    <property type="term" value="F:carbohydrate binding"/>
    <property type="evidence" value="ECO:0007669"/>
    <property type="project" value="InterPro"/>
</dbReference>
<evidence type="ECO:0000256" key="9">
    <source>
        <dbReference type="ARBA" id="ARBA00023235"/>
    </source>
</evidence>
<evidence type="ECO:0000256" key="1">
    <source>
        <dbReference type="ARBA" id="ARBA00001614"/>
    </source>
</evidence>
<dbReference type="PROSITE" id="PS00545">
    <property type="entry name" value="ALDOSE_1_EPIMERASE"/>
    <property type="match status" value="1"/>
</dbReference>